<keyword evidence="1" id="KW-0862">Zinc</keyword>
<gene>
    <name evidence="3" type="ORF">PLOB_00030462</name>
</gene>
<evidence type="ECO:0000313" key="4">
    <source>
        <dbReference type="Proteomes" id="UP001159405"/>
    </source>
</evidence>
<evidence type="ECO:0000313" key="3">
    <source>
        <dbReference type="EMBL" id="CAH3123819.1"/>
    </source>
</evidence>
<organism evidence="3 4">
    <name type="scientific">Porites lobata</name>
    <dbReference type="NCBI Taxonomy" id="104759"/>
    <lineage>
        <taxon>Eukaryota</taxon>
        <taxon>Metazoa</taxon>
        <taxon>Cnidaria</taxon>
        <taxon>Anthozoa</taxon>
        <taxon>Hexacorallia</taxon>
        <taxon>Scleractinia</taxon>
        <taxon>Fungiina</taxon>
        <taxon>Poritidae</taxon>
        <taxon>Porites</taxon>
    </lineage>
</organism>
<sequence>MEAFSVYCLIMISFFPHRSRDLLQYKLLILRTYRQLSGKVWLAYDRAFQEHAAAANSINVQLFNFHAAGASARGPNVSSTDSSEPAGASASHQILCKSWNKGRCVAPYASCRYAHRCSSCSGAHRAVNCP</sequence>
<dbReference type="Proteomes" id="UP001159405">
    <property type="component" value="Unassembled WGS sequence"/>
</dbReference>
<feature type="zinc finger region" description="C3H1-type" evidence="1">
    <location>
        <begin position="90"/>
        <end position="118"/>
    </location>
</feature>
<feature type="non-terminal residue" evidence="3">
    <location>
        <position position="130"/>
    </location>
</feature>
<dbReference type="PANTHER" id="PTHR35558">
    <property type="entry name" value="SGNH_HYDRO DOMAIN-CONTAINING PROTEIN"/>
    <property type="match status" value="1"/>
</dbReference>
<proteinExistence type="predicted"/>
<accession>A0ABN8NVH8</accession>
<dbReference type="PANTHER" id="PTHR35558:SF1">
    <property type="entry name" value="ENDONUCLEASE_EXONUCLEASE_PHOSPHATASE DOMAIN-CONTAINING PROTEIN"/>
    <property type="match status" value="1"/>
</dbReference>
<keyword evidence="4" id="KW-1185">Reference proteome</keyword>
<evidence type="ECO:0000256" key="1">
    <source>
        <dbReference type="PROSITE-ProRule" id="PRU00723"/>
    </source>
</evidence>
<dbReference type="PROSITE" id="PS50103">
    <property type="entry name" value="ZF_C3H1"/>
    <property type="match status" value="1"/>
</dbReference>
<comment type="caution">
    <text evidence="3">The sequence shown here is derived from an EMBL/GenBank/DDBJ whole genome shotgun (WGS) entry which is preliminary data.</text>
</comment>
<dbReference type="InterPro" id="IPR000571">
    <property type="entry name" value="Znf_CCCH"/>
</dbReference>
<reference evidence="3 4" key="1">
    <citation type="submission" date="2022-05" db="EMBL/GenBank/DDBJ databases">
        <authorList>
            <consortium name="Genoscope - CEA"/>
            <person name="William W."/>
        </authorList>
    </citation>
    <scope>NUCLEOTIDE SEQUENCE [LARGE SCALE GENOMIC DNA]</scope>
</reference>
<protein>
    <recommendedName>
        <fullName evidence="2">C3H1-type domain-containing protein</fullName>
    </recommendedName>
</protein>
<keyword evidence="1" id="KW-0863">Zinc-finger</keyword>
<feature type="domain" description="C3H1-type" evidence="2">
    <location>
        <begin position="90"/>
        <end position="118"/>
    </location>
</feature>
<keyword evidence="1" id="KW-0479">Metal-binding</keyword>
<evidence type="ECO:0000259" key="2">
    <source>
        <dbReference type="PROSITE" id="PS50103"/>
    </source>
</evidence>
<dbReference type="EMBL" id="CALNXK010000039">
    <property type="protein sequence ID" value="CAH3123819.1"/>
    <property type="molecule type" value="Genomic_DNA"/>
</dbReference>
<name>A0ABN8NVH8_9CNID</name>